<accession>A0AAP0ATW6</accession>
<sequence length="159" mass="18160">MKQFTGSVDDFHSKIRIYLPTAPPKGELLYHHSSKTLHTQLLRPLLTAVFSCLWALSSRCCSITHIWDVAKDVSAFHLEYSGILRHLLSVNEYRHQMRSRMYCTVSKKGPVLSSSKEESFRCALTLHVLLENPPGDFPDNIRDSLVAGFIEMFSYIRCA</sequence>
<dbReference type="GO" id="GO:0006974">
    <property type="term" value="P:DNA damage response"/>
    <property type="evidence" value="ECO:0007669"/>
    <property type="project" value="InterPro"/>
</dbReference>
<gene>
    <name evidence="1" type="primary">ATM</name>
    <name evidence="1" type="ORF">KSP39_PZI023648</name>
</gene>
<evidence type="ECO:0000313" key="1">
    <source>
        <dbReference type="EMBL" id="KAK8914460.1"/>
    </source>
</evidence>
<name>A0AAP0ATW6_9ASPA</name>
<keyword evidence="1" id="KW-0808">Transferase</keyword>
<organism evidence="1 2">
    <name type="scientific">Platanthera zijinensis</name>
    <dbReference type="NCBI Taxonomy" id="2320716"/>
    <lineage>
        <taxon>Eukaryota</taxon>
        <taxon>Viridiplantae</taxon>
        <taxon>Streptophyta</taxon>
        <taxon>Embryophyta</taxon>
        <taxon>Tracheophyta</taxon>
        <taxon>Spermatophyta</taxon>
        <taxon>Magnoliopsida</taxon>
        <taxon>Liliopsida</taxon>
        <taxon>Asparagales</taxon>
        <taxon>Orchidaceae</taxon>
        <taxon>Orchidoideae</taxon>
        <taxon>Orchideae</taxon>
        <taxon>Orchidinae</taxon>
        <taxon>Platanthera</taxon>
    </lineage>
</organism>
<dbReference type="GO" id="GO:0004674">
    <property type="term" value="F:protein serine/threonine kinase activity"/>
    <property type="evidence" value="ECO:0007669"/>
    <property type="project" value="InterPro"/>
</dbReference>
<keyword evidence="1" id="KW-0418">Kinase</keyword>
<protein>
    <submittedName>
        <fullName evidence="1">Serine/threonine-protein kinase ATM</fullName>
    </submittedName>
</protein>
<dbReference type="EMBL" id="JBBWWQ010000021">
    <property type="protein sequence ID" value="KAK8914460.1"/>
    <property type="molecule type" value="Genomic_DNA"/>
</dbReference>
<comment type="caution">
    <text evidence="1">The sequence shown here is derived from an EMBL/GenBank/DDBJ whole genome shotgun (WGS) entry which is preliminary data.</text>
</comment>
<proteinExistence type="predicted"/>
<evidence type="ECO:0000313" key="2">
    <source>
        <dbReference type="Proteomes" id="UP001418222"/>
    </source>
</evidence>
<dbReference type="PANTHER" id="PTHR37079">
    <property type="entry name" value="SERINE/THREONINE-PROTEIN KINASE ATM"/>
    <property type="match status" value="1"/>
</dbReference>
<reference evidence="1 2" key="1">
    <citation type="journal article" date="2022" name="Nat. Plants">
        <title>Genomes of leafy and leafless Platanthera orchids illuminate the evolution of mycoheterotrophy.</title>
        <authorList>
            <person name="Li M.H."/>
            <person name="Liu K.W."/>
            <person name="Li Z."/>
            <person name="Lu H.C."/>
            <person name="Ye Q.L."/>
            <person name="Zhang D."/>
            <person name="Wang J.Y."/>
            <person name="Li Y.F."/>
            <person name="Zhong Z.M."/>
            <person name="Liu X."/>
            <person name="Yu X."/>
            <person name="Liu D.K."/>
            <person name="Tu X.D."/>
            <person name="Liu B."/>
            <person name="Hao Y."/>
            <person name="Liao X.Y."/>
            <person name="Jiang Y.T."/>
            <person name="Sun W.H."/>
            <person name="Chen J."/>
            <person name="Chen Y.Q."/>
            <person name="Ai Y."/>
            <person name="Zhai J.W."/>
            <person name="Wu S.S."/>
            <person name="Zhou Z."/>
            <person name="Hsiao Y.Y."/>
            <person name="Wu W.L."/>
            <person name="Chen Y.Y."/>
            <person name="Lin Y.F."/>
            <person name="Hsu J.L."/>
            <person name="Li C.Y."/>
            <person name="Wang Z.W."/>
            <person name="Zhao X."/>
            <person name="Zhong W.Y."/>
            <person name="Ma X.K."/>
            <person name="Ma L."/>
            <person name="Huang J."/>
            <person name="Chen G.Z."/>
            <person name="Huang M.Z."/>
            <person name="Huang L."/>
            <person name="Peng D.H."/>
            <person name="Luo Y.B."/>
            <person name="Zou S.Q."/>
            <person name="Chen S.P."/>
            <person name="Lan S."/>
            <person name="Tsai W.C."/>
            <person name="Van de Peer Y."/>
            <person name="Liu Z.J."/>
        </authorList>
    </citation>
    <scope>NUCLEOTIDE SEQUENCE [LARGE SCALE GENOMIC DNA]</scope>
    <source>
        <strain evidence="1">Lor287</strain>
    </source>
</reference>
<dbReference type="Proteomes" id="UP001418222">
    <property type="component" value="Unassembled WGS sequence"/>
</dbReference>
<keyword evidence="2" id="KW-1185">Reference proteome</keyword>
<dbReference type="AlphaFoldDB" id="A0AAP0ATW6"/>
<dbReference type="InterPro" id="IPR038980">
    <property type="entry name" value="ATM_plant"/>
</dbReference>
<dbReference type="PANTHER" id="PTHR37079:SF4">
    <property type="entry name" value="SERINE_THREONINE-PROTEIN KINASE ATM"/>
    <property type="match status" value="1"/>
</dbReference>